<gene>
    <name evidence="1" type="ORF">TEK04_16820</name>
</gene>
<dbReference type="RefSeq" id="WP_336405507.1">
    <property type="nucleotide sequence ID" value="NZ_JBAPLU010000020.1"/>
</dbReference>
<dbReference type="Pfam" id="PF18143">
    <property type="entry name" value="HAD_SAK_2"/>
    <property type="match status" value="1"/>
</dbReference>
<evidence type="ECO:0000313" key="1">
    <source>
        <dbReference type="EMBL" id="MEI4273386.1"/>
    </source>
</evidence>
<keyword evidence="2" id="KW-1185">Reference proteome</keyword>
<comment type="caution">
    <text evidence="1">The sequence shown here is derived from an EMBL/GenBank/DDBJ whole genome shotgun (WGS) entry which is preliminary data.</text>
</comment>
<name>A0ABU8DX36_9ACTN</name>
<protein>
    <submittedName>
        <fullName evidence="1">HAD domain-containing protein</fullName>
    </submittedName>
</protein>
<dbReference type="EMBL" id="JBAPLU010000020">
    <property type="protein sequence ID" value="MEI4273386.1"/>
    <property type="molecule type" value="Genomic_DNA"/>
</dbReference>
<proteinExistence type="predicted"/>
<sequence>MTDAALPPLLLLDVDGVLNAVGGTTPGRERGVFAGYTLSWDPSVTGRLAEWHRDGRVELQWLTTWARHADELLADPMGLPRGLRVHERPDGAGPTGFTGTLAGAPRWWKLAAARAVVDEDPNRRVVWVDDDLALQAEDTQAWLAEHGHVLVVAPELAEGLTHEHLDAVERWLDGE</sequence>
<organism evidence="1 2">
    <name type="scientific">Klenkia sesuvii</name>
    <dbReference type="NCBI Taxonomy" id="3103137"/>
    <lineage>
        <taxon>Bacteria</taxon>
        <taxon>Bacillati</taxon>
        <taxon>Actinomycetota</taxon>
        <taxon>Actinomycetes</taxon>
        <taxon>Geodermatophilales</taxon>
        <taxon>Geodermatophilaceae</taxon>
        <taxon>Klenkia</taxon>
    </lineage>
</organism>
<evidence type="ECO:0000313" key="2">
    <source>
        <dbReference type="Proteomes" id="UP001361570"/>
    </source>
</evidence>
<dbReference type="Proteomes" id="UP001361570">
    <property type="component" value="Unassembled WGS sequence"/>
</dbReference>
<accession>A0ABU8DX36</accession>
<reference evidence="1 2" key="1">
    <citation type="submission" date="2024-03" db="EMBL/GenBank/DDBJ databases">
        <title>Draft genome sequence of Klenkia sp. LSe6-5.</title>
        <authorList>
            <person name="Duangmal K."/>
            <person name="Chantavorakit T."/>
        </authorList>
    </citation>
    <scope>NUCLEOTIDE SEQUENCE [LARGE SCALE GENOMIC DNA]</scope>
    <source>
        <strain evidence="1 2">LSe6-5</strain>
    </source>
</reference>